<feature type="domain" description="Resolvase/invertase-type recombinase catalytic" evidence="7">
    <location>
        <begin position="1"/>
        <end position="136"/>
    </location>
</feature>
<keyword evidence="2" id="KW-0229">DNA integration</keyword>
<dbReference type="PROSITE" id="PS51736">
    <property type="entry name" value="RECOMBINASES_3"/>
    <property type="match status" value="1"/>
</dbReference>
<comment type="caution">
    <text evidence="8">The sequence shown here is derived from an EMBL/GenBank/DDBJ whole genome shotgun (WGS) entry which is preliminary data.</text>
</comment>
<dbReference type="RefSeq" id="WP_160602441.1">
    <property type="nucleotide sequence ID" value="NZ_WTYU01000004.1"/>
</dbReference>
<dbReference type="FunFam" id="3.40.50.1390:FF:000001">
    <property type="entry name" value="DNA recombinase"/>
    <property type="match status" value="1"/>
</dbReference>
<dbReference type="PANTHER" id="PTHR30461">
    <property type="entry name" value="DNA-INVERTASE FROM LAMBDOID PROPHAGE"/>
    <property type="match status" value="1"/>
</dbReference>
<dbReference type="SMART" id="SM00857">
    <property type="entry name" value="Resolvase"/>
    <property type="match status" value="1"/>
</dbReference>
<evidence type="ECO:0000256" key="1">
    <source>
        <dbReference type="ARBA" id="ARBA00009913"/>
    </source>
</evidence>
<dbReference type="GO" id="GO:0000150">
    <property type="term" value="F:DNA strand exchange activity"/>
    <property type="evidence" value="ECO:0007669"/>
    <property type="project" value="UniProtKB-KW"/>
</dbReference>
<sequence>MLVGYGRVSSSGQSLDIQNEALAGAGCEKVFAEKMSGRSAKDRIELANALDFVRDGDTLVVTRLDRLARSVGDLHQIIEKLAVKNVGFRCLNQSGVDTDSSTGKLMIGILGAVAAFENDIRLERQREGIAKAKAAGKYRGRPPTIDPQAIKALRERGLGASQIAREMGIGRASVYRALAA</sequence>
<dbReference type="CDD" id="cd00569">
    <property type="entry name" value="HTH_Hin_like"/>
    <property type="match status" value="1"/>
</dbReference>
<evidence type="ECO:0000256" key="6">
    <source>
        <dbReference type="PIRSR" id="PIRSR606118-50"/>
    </source>
</evidence>
<dbReference type="Gene3D" id="1.10.10.60">
    <property type="entry name" value="Homeodomain-like"/>
    <property type="match status" value="1"/>
</dbReference>
<dbReference type="EMBL" id="WTYU01000004">
    <property type="protein sequence ID" value="MXP15828.1"/>
    <property type="molecule type" value="Genomic_DNA"/>
</dbReference>
<dbReference type="GO" id="GO:0015074">
    <property type="term" value="P:DNA integration"/>
    <property type="evidence" value="ECO:0007669"/>
    <property type="project" value="UniProtKB-KW"/>
</dbReference>
<evidence type="ECO:0000313" key="8">
    <source>
        <dbReference type="EMBL" id="MXP15828.1"/>
    </source>
</evidence>
<dbReference type="Pfam" id="PF00239">
    <property type="entry name" value="Resolvase"/>
    <property type="match status" value="1"/>
</dbReference>
<dbReference type="InterPro" id="IPR009057">
    <property type="entry name" value="Homeodomain-like_sf"/>
</dbReference>
<gene>
    <name evidence="8" type="ORF">GRI44_13825</name>
</gene>
<dbReference type="AlphaFoldDB" id="A0A6L7GLV3"/>
<dbReference type="InterPro" id="IPR006118">
    <property type="entry name" value="Recombinase_CS"/>
</dbReference>
<evidence type="ECO:0000313" key="9">
    <source>
        <dbReference type="Proteomes" id="UP000473531"/>
    </source>
</evidence>
<keyword evidence="3" id="KW-0230">DNA invertase</keyword>
<evidence type="ECO:0000256" key="3">
    <source>
        <dbReference type="ARBA" id="ARBA00023100"/>
    </source>
</evidence>
<organism evidence="8 9">
    <name type="scientific">Allopontixanthobacter confluentis</name>
    <dbReference type="NCBI Taxonomy" id="1849021"/>
    <lineage>
        <taxon>Bacteria</taxon>
        <taxon>Pseudomonadati</taxon>
        <taxon>Pseudomonadota</taxon>
        <taxon>Alphaproteobacteria</taxon>
        <taxon>Sphingomonadales</taxon>
        <taxon>Erythrobacteraceae</taxon>
        <taxon>Allopontixanthobacter</taxon>
    </lineage>
</organism>
<dbReference type="InterPro" id="IPR036162">
    <property type="entry name" value="Resolvase-like_N_sf"/>
</dbReference>
<reference evidence="8 9" key="1">
    <citation type="submission" date="2019-12" db="EMBL/GenBank/DDBJ databases">
        <title>Genomic-based taxomic classification of the family Erythrobacteraceae.</title>
        <authorList>
            <person name="Xu L."/>
        </authorList>
    </citation>
    <scope>NUCLEOTIDE SEQUENCE [LARGE SCALE GENOMIC DNA]</scope>
    <source>
        <strain evidence="8 9">KCTC 52259</strain>
    </source>
</reference>
<dbReference type="CDD" id="cd03768">
    <property type="entry name" value="SR_ResInv"/>
    <property type="match status" value="1"/>
</dbReference>
<protein>
    <submittedName>
        <fullName evidence="8">Helix-turn-helix domain-containing protein</fullName>
    </submittedName>
</protein>
<proteinExistence type="inferred from homology"/>
<dbReference type="SUPFAM" id="SSF46689">
    <property type="entry name" value="Homeodomain-like"/>
    <property type="match status" value="1"/>
</dbReference>
<dbReference type="InterPro" id="IPR006119">
    <property type="entry name" value="Resolv_N"/>
</dbReference>
<dbReference type="OrthoDB" id="114045at2"/>
<dbReference type="InterPro" id="IPR050639">
    <property type="entry name" value="SSR_resolvase"/>
</dbReference>
<keyword evidence="9" id="KW-1185">Reference proteome</keyword>
<comment type="similarity">
    <text evidence="1">Belongs to the site-specific recombinase resolvase family.</text>
</comment>
<dbReference type="Pfam" id="PF02796">
    <property type="entry name" value="HTH_7"/>
    <property type="match status" value="1"/>
</dbReference>
<dbReference type="PROSITE" id="PS00398">
    <property type="entry name" value="RECOMBINASES_2"/>
    <property type="match status" value="1"/>
</dbReference>
<accession>A0A6L7GLV3</accession>
<dbReference type="PANTHER" id="PTHR30461:SF26">
    <property type="entry name" value="RESOLVASE HOMOLOG YNEB"/>
    <property type="match status" value="1"/>
</dbReference>
<dbReference type="Gene3D" id="3.40.50.1390">
    <property type="entry name" value="Resolvase, N-terminal catalytic domain"/>
    <property type="match status" value="1"/>
</dbReference>
<dbReference type="InterPro" id="IPR006120">
    <property type="entry name" value="Resolvase_HTH_dom"/>
</dbReference>
<keyword evidence="4" id="KW-0238">DNA-binding</keyword>
<evidence type="ECO:0000256" key="2">
    <source>
        <dbReference type="ARBA" id="ARBA00022908"/>
    </source>
</evidence>
<evidence type="ECO:0000259" key="7">
    <source>
        <dbReference type="PROSITE" id="PS51736"/>
    </source>
</evidence>
<feature type="active site" description="O-(5'-phospho-DNA)-serine intermediate" evidence="6">
    <location>
        <position position="9"/>
    </location>
</feature>
<name>A0A6L7GLV3_9SPHN</name>
<keyword evidence="5" id="KW-0233">DNA recombination</keyword>
<evidence type="ECO:0000256" key="4">
    <source>
        <dbReference type="ARBA" id="ARBA00023125"/>
    </source>
</evidence>
<evidence type="ECO:0000256" key="5">
    <source>
        <dbReference type="ARBA" id="ARBA00023172"/>
    </source>
</evidence>
<dbReference type="Proteomes" id="UP000473531">
    <property type="component" value="Unassembled WGS sequence"/>
</dbReference>
<dbReference type="GO" id="GO:0003677">
    <property type="term" value="F:DNA binding"/>
    <property type="evidence" value="ECO:0007669"/>
    <property type="project" value="UniProtKB-KW"/>
</dbReference>
<dbReference type="SUPFAM" id="SSF53041">
    <property type="entry name" value="Resolvase-like"/>
    <property type="match status" value="1"/>
</dbReference>